<reference evidence="4 5" key="1">
    <citation type="submission" date="2019-03" db="EMBL/GenBank/DDBJ databases">
        <title>Genomic Encyclopedia of Type Strains, Phase IV (KMG-IV): sequencing the most valuable type-strain genomes for metagenomic binning, comparative biology and taxonomic classification.</title>
        <authorList>
            <person name="Goeker M."/>
        </authorList>
    </citation>
    <scope>NUCLEOTIDE SEQUENCE [LARGE SCALE GENOMIC DNA]</scope>
    <source>
        <strain evidence="4 5">DSM 24830</strain>
    </source>
</reference>
<dbReference type="OrthoDB" id="9796530at2"/>
<evidence type="ECO:0000256" key="2">
    <source>
        <dbReference type="SAM" id="SignalP"/>
    </source>
</evidence>
<dbReference type="EMBL" id="SMFQ01000003">
    <property type="protein sequence ID" value="TCJ87779.1"/>
    <property type="molecule type" value="Genomic_DNA"/>
</dbReference>
<dbReference type="Pfam" id="PF14240">
    <property type="entry name" value="YHYH"/>
    <property type="match status" value="1"/>
</dbReference>
<feature type="chain" id="PRO_5020698618" evidence="2">
    <location>
        <begin position="29"/>
        <end position="453"/>
    </location>
</feature>
<comment type="caution">
    <text evidence="4">The sequence shown here is derived from an EMBL/GenBank/DDBJ whole genome shotgun (WGS) entry which is preliminary data.</text>
</comment>
<evidence type="ECO:0000256" key="1">
    <source>
        <dbReference type="SAM" id="MobiDB-lite"/>
    </source>
</evidence>
<evidence type="ECO:0000259" key="3">
    <source>
        <dbReference type="Pfam" id="PF14240"/>
    </source>
</evidence>
<dbReference type="AlphaFoldDB" id="A0A4R1F5C9"/>
<protein>
    <submittedName>
        <fullName evidence="4">YHYH protein</fullName>
    </submittedName>
</protein>
<evidence type="ECO:0000313" key="4">
    <source>
        <dbReference type="EMBL" id="TCJ87779.1"/>
    </source>
</evidence>
<feature type="compositionally biased region" description="Gly residues" evidence="1">
    <location>
        <begin position="419"/>
        <end position="434"/>
    </location>
</feature>
<feature type="signal peptide" evidence="2">
    <location>
        <begin position="1"/>
        <end position="28"/>
    </location>
</feature>
<dbReference type="RefSeq" id="WP_131906029.1">
    <property type="nucleotide sequence ID" value="NZ_BAAAFU010000004.1"/>
</dbReference>
<dbReference type="InterPro" id="IPR025924">
    <property type="entry name" value="YHYH_dom"/>
</dbReference>
<dbReference type="Proteomes" id="UP000294887">
    <property type="component" value="Unassembled WGS sequence"/>
</dbReference>
<feature type="domain" description="YHYH" evidence="3">
    <location>
        <begin position="278"/>
        <end position="373"/>
    </location>
</feature>
<organism evidence="4 5">
    <name type="scientific">Cocleimonas flava</name>
    <dbReference type="NCBI Taxonomy" id="634765"/>
    <lineage>
        <taxon>Bacteria</taxon>
        <taxon>Pseudomonadati</taxon>
        <taxon>Pseudomonadota</taxon>
        <taxon>Gammaproteobacteria</taxon>
        <taxon>Thiotrichales</taxon>
        <taxon>Thiotrichaceae</taxon>
        <taxon>Cocleimonas</taxon>
    </lineage>
</organism>
<gene>
    <name evidence="4" type="ORF">EV695_2294</name>
</gene>
<evidence type="ECO:0000313" key="5">
    <source>
        <dbReference type="Proteomes" id="UP000294887"/>
    </source>
</evidence>
<accession>A0A4R1F5C9</accession>
<keyword evidence="2" id="KW-0732">Signal</keyword>
<keyword evidence="5" id="KW-1185">Reference proteome</keyword>
<proteinExistence type="predicted"/>
<sequence>MTTKNVLGIKARGLLSLVLLLSTSYSYAHSGSTTKAAWDACDNKSKSQSCEFKGVHEGLYRGTCQSISSSMMCVRNKPVIPKTVDGNESHSTEATTNKSSSTVTAATKLDGTVAKDNLIKNNLEKNKVVVNSHAVDTSLFAEGAIVGDVETVDCTLSGGTKTTCYKLTIAGAPADPDTSPEGPYCPQSIASSADEGGTWIDGEGTVYDVDGKFIENLSTLYKDKKWQMYDIKTGKVTVITGERGCEVAGDPRPIPGFNNFCLECRLKELDGGIKKTVLIPTTPVPVENPTDVRGRDNTGVALNGVLLGPPAPLAMILSSYSLGVLDDCGAHANPHEGYHYHAANGCSEIGIQKDGHSPMIGYALDGYPIFAKTDKSTLEAKGLDECGGETDDTRGYHYHASAPGKNEIFGCFMGEKGSFEGGSDQGGLNHGRPGGPRPEHGPGNTPDKAPEND</sequence>
<name>A0A4R1F5C9_9GAMM</name>
<feature type="region of interest" description="Disordered" evidence="1">
    <location>
        <begin position="416"/>
        <end position="453"/>
    </location>
</feature>